<evidence type="ECO:0000313" key="1">
    <source>
        <dbReference type="EMBL" id="KAL0178188.1"/>
    </source>
</evidence>
<protein>
    <submittedName>
        <fullName evidence="1">Uncharacterized protein</fullName>
    </submittedName>
</protein>
<name>A0ABD0PXN1_CIRMR</name>
<keyword evidence="2" id="KW-1185">Reference proteome</keyword>
<feature type="non-terminal residue" evidence="1">
    <location>
        <position position="1"/>
    </location>
</feature>
<gene>
    <name evidence="1" type="ORF">M9458_027082</name>
</gene>
<reference evidence="1 2" key="1">
    <citation type="submission" date="2024-05" db="EMBL/GenBank/DDBJ databases">
        <title>Genome sequencing and assembly of Indian major carp, Cirrhinus mrigala (Hamilton, 1822).</title>
        <authorList>
            <person name="Mohindra V."/>
            <person name="Chowdhury L.M."/>
            <person name="Lal K."/>
            <person name="Jena J.K."/>
        </authorList>
    </citation>
    <scope>NUCLEOTIDE SEQUENCE [LARGE SCALE GENOMIC DNA]</scope>
    <source>
        <strain evidence="1">CM1030</strain>
        <tissue evidence="1">Blood</tissue>
    </source>
</reference>
<comment type="caution">
    <text evidence="1">The sequence shown here is derived from an EMBL/GenBank/DDBJ whole genome shotgun (WGS) entry which is preliminary data.</text>
</comment>
<feature type="non-terminal residue" evidence="1">
    <location>
        <position position="112"/>
    </location>
</feature>
<organism evidence="1 2">
    <name type="scientific">Cirrhinus mrigala</name>
    <name type="common">Mrigala</name>
    <dbReference type="NCBI Taxonomy" id="683832"/>
    <lineage>
        <taxon>Eukaryota</taxon>
        <taxon>Metazoa</taxon>
        <taxon>Chordata</taxon>
        <taxon>Craniata</taxon>
        <taxon>Vertebrata</taxon>
        <taxon>Euteleostomi</taxon>
        <taxon>Actinopterygii</taxon>
        <taxon>Neopterygii</taxon>
        <taxon>Teleostei</taxon>
        <taxon>Ostariophysi</taxon>
        <taxon>Cypriniformes</taxon>
        <taxon>Cyprinidae</taxon>
        <taxon>Labeoninae</taxon>
        <taxon>Labeonini</taxon>
        <taxon>Cirrhinus</taxon>
    </lineage>
</organism>
<dbReference type="PANTHER" id="PTHR46591:SF1">
    <property type="entry name" value="ZINC FINGER FYVE DOMAIN-CONTAINING PROTEIN 26"/>
    <property type="match status" value="1"/>
</dbReference>
<dbReference type="InterPro" id="IPR028730">
    <property type="entry name" value="ZFYVE26"/>
</dbReference>
<dbReference type="EMBL" id="JAMKFB020000013">
    <property type="protein sequence ID" value="KAL0178188.1"/>
    <property type="molecule type" value="Genomic_DNA"/>
</dbReference>
<proteinExistence type="predicted"/>
<dbReference type="Proteomes" id="UP001529510">
    <property type="component" value="Unassembled WGS sequence"/>
</dbReference>
<dbReference type="AlphaFoldDB" id="A0ABD0PXN1"/>
<dbReference type="PANTHER" id="PTHR46591">
    <property type="entry name" value="ZINC FINGER FYVE DOMAIN-CONTAINING PROTEIN 26"/>
    <property type="match status" value="1"/>
</dbReference>
<sequence>EKFARCLKAPVDRNQLNHGGRLLQEIVQQLESTVKPTLSTTVDEDVLASLRELEEALSDSAPLDGAESRVQRCSYYQECLFYLLTYGTHLSLISFYLRHDCLRDALTHLQNK</sequence>
<evidence type="ECO:0000313" key="2">
    <source>
        <dbReference type="Proteomes" id="UP001529510"/>
    </source>
</evidence>
<accession>A0ABD0PXN1</accession>